<dbReference type="PANTHER" id="PTHR32251:SF23">
    <property type="entry name" value="3-OXO-5-ALPHA-STEROID 4-DEHYDROGENASE (DUF1295)"/>
    <property type="match status" value="1"/>
</dbReference>
<evidence type="ECO:0000313" key="2">
    <source>
        <dbReference type="EMBL" id="MCJ8147106.1"/>
    </source>
</evidence>
<dbReference type="AlphaFoldDB" id="A0A9X1WY35"/>
<keyword evidence="3" id="KW-1185">Reference proteome</keyword>
<dbReference type="GO" id="GO:0016020">
    <property type="term" value="C:membrane"/>
    <property type="evidence" value="ECO:0007669"/>
    <property type="project" value="TreeGrafter"/>
</dbReference>
<feature type="transmembrane region" description="Helical" evidence="1">
    <location>
        <begin position="195"/>
        <end position="224"/>
    </location>
</feature>
<proteinExistence type="predicted"/>
<gene>
    <name evidence="2" type="ORF">MKI79_09375</name>
</gene>
<dbReference type="RefSeq" id="WP_241572569.1">
    <property type="nucleotide sequence ID" value="NZ_JAKUML010000014.1"/>
</dbReference>
<dbReference type="EMBL" id="JAKUML010000014">
    <property type="protein sequence ID" value="MCJ8147106.1"/>
    <property type="molecule type" value="Genomic_DNA"/>
</dbReference>
<feature type="transmembrane region" description="Helical" evidence="1">
    <location>
        <begin position="31"/>
        <end position="48"/>
    </location>
</feature>
<dbReference type="Proteomes" id="UP001139701">
    <property type="component" value="Unassembled WGS sequence"/>
</dbReference>
<sequence length="261" mass="30952">MLWTLFYIDLAIMFLAWLFATFNGRAGIVDVAWSACISVNILLCAWFFDSAPESLRIFLAVLSSAWFVRLSWHLARRYLSESEEDTRYANMRRAMGRFQHIGFLLFFIFQTGLAILFSYPMYALLNTDASMWQAWLPMTMIVAAVIMLIAFVGEVLADQQLYRFKQRLENRGRTMDQGLWAYSRHPNYFFEWLHWFAYPIIGLAAGLYVLWIYPILMFLFLYYITGIPFSEQQALKHRGENYRDYQRRTSMFIPWKPKTKS</sequence>
<organism evidence="2 3">
    <name type="scientific">Acinetobacter sedimenti</name>
    <dbReference type="NCBI Taxonomy" id="2919922"/>
    <lineage>
        <taxon>Bacteria</taxon>
        <taxon>Pseudomonadati</taxon>
        <taxon>Pseudomonadota</taxon>
        <taxon>Gammaproteobacteria</taxon>
        <taxon>Moraxellales</taxon>
        <taxon>Moraxellaceae</taxon>
        <taxon>Acinetobacter</taxon>
    </lineage>
</organism>
<dbReference type="Gene3D" id="1.20.120.1630">
    <property type="match status" value="1"/>
</dbReference>
<keyword evidence="1" id="KW-0812">Transmembrane</keyword>
<accession>A0A9X1WY35</accession>
<keyword evidence="1" id="KW-1133">Transmembrane helix</keyword>
<dbReference type="PANTHER" id="PTHR32251">
    <property type="entry name" value="3-OXO-5-ALPHA-STEROID 4-DEHYDROGENASE"/>
    <property type="match status" value="1"/>
</dbReference>
<evidence type="ECO:0000256" key="1">
    <source>
        <dbReference type="SAM" id="Phobius"/>
    </source>
</evidence>
<feature type="transmembrane region" description="Helical" evidence="1">
    <location>
        <begin position="6"/>
        <end position="24"/>
    </location>
</feature>
<feature type="transmembrane region" description="Helical" evidence="1">
    <location>
        <begin position="101"/>
        <end position="122"/>
    </location>
</feature>
<evidence type="ECO:0000313" key="3">
    <source>
        <dbReference type="Proteomes" id="UP001139701"/>
    </source>
</evidence>
<protein>
    <submittedName>
        <fullName evidence="2">DUF1295 domain-containing protein</fullName>
    </submittedName>
</protein>
<feature type="transmembrane region" description="Helical" evidence="1">
    <location>
        <begin position="134"/>
        <end position="157"/>
    </location>
</feature>
<dbReference type="Pfam" id="PF06966">
    <property type="entry name" value="DUF1295"/>
    <property type="match status" value="1"/>
</dbReference>
<comment type="caution">
    <text evidence="2">The sequence shown here is derived from an EMBL/GenBank/DDBJ whole genome shotgun (WGS) entry which is preliminary data.</text>
</comment>
<reference evidence="2" key="1">
    <citation type="submission" date="2022-02" db="EMBL/GenBank/DDBJ databases">
        <title>Acinetobacter A3.8 sp. nov., isolated from Sediment (Zhairuo Island).</title>
        <authorList>
            <person name="Zheng K."/>
        </authorList>
    </citation>
    <scope>NUCLEOTIDE SEQUENCE</scope>
    <source>
        <strain evidence="2">A3.8</strain>
    </source>
</reference>
<name>A0A9X1WY35_9GAMM</name>
<dbReference type="InterPro" id="IPR010721">
    <property type="entry name" value="UstE-like"/>
</dbReference>
<dbReference type="PROSITE" id="PS50244">
    <property type="entry name" value="S5A_REDUCTASE"/>
    <property type="match status" value="1"/>
</dbReference>
<keyword evidence="1" id="KW-0472">Membrane</keyword>